<dbReference type="InterPro" id="IPR001940">
    <property type="entry name" value="Peptidase_S1C"/>
</dbReference>
<dbReference type="PANTHER" id="PTHR43343:SF3">
    <property type="entry name" value="PROTEASE DO-LIKE 8, CHLOROPLASTIC"/>
    <property type="match status" value="1"/>
</dbReference>
<name>A0A6J6EX76_9ZZZZ</name>
<dbReference type="SUPFAM" id="SSF50156">
    <property type="entry name" value="PDZ domain-like"/>
    <property type="match status" value="1"/>
</dbReference>
<accession>A0A6J6EX76</accession>
<dbReference type="GO" id="GO:0004252">
    <property type="term" value="F:serine-type endopeptidase activity"/>
    <property type="evidence" value="ECO:0007669"/>
    <property type="project" value="InterPro"/>
</dbReference>
<keyword evidence="4" id="KW-0472">Membrane</keyword>
<dbReference type="Gene3D" id="2.30.42.10">
    <property type="match status" value="1"/>
</dbReference>
<reference evidence="6" key="1">
    <citation type="submission" date="2020-05" db="EMBL/GenBank/DDBJ databases">
        <authorList>
            <person name="Chiriac C."/>
            <person name="Salcher M."/>
            <person name="Ghai R."/>
            <person name="Kavagutti S V."/>
        </authorList>
    </citation>
    <scope>NUCLEOTIDE SEQUENCE</scope>
</reference>
<keyword evidence="4" id="KW-0812">Transmembrane</keyword>
<evidence type="ECO:0000256" key="2">
    <source>
        <dbReference type="ARBA" id="ARBA00022801"/>
    </source>
</evidence>
<dbReference type="Gene3D" id="2.40.10.120">
    <property type="match status" value="1"/>
</dbReference>
<dbReference type="InterPro" id="IPR051201">
    <property type="entry name" value="Chloro_Bact_Ser_Proteases"/>
</dbReference>
<dbReference type="PRINTS" id="PR00834">
    <property type="entry name" value="PROTEASES2C"/>
</dbReference>
<keyword evidence="2" id="KW-0378">Hydrolase</keyword>
<proteinExistence type="predicted"/>
<dbReference type="Pfam" id="PF13365">
    <property type="entry name" value="Trypsin_2"/>
    <property type="match status" value="1"/>
</dbReference>
<dbReference type="GO" id="GO:0006508">
    <property type="term" value="P:proteolysis"/>
    <property type="evidence" value="ECO:0007669"/>
    <property type="project" value="UniProtKB-KW"/>
</dbReference>
<feature type="transmembrane region" description="Helical" evidence="4">
    <location>
        <begin position="47"/>
        <end position="66"/>
    </location>
</feature>
<evidence type="ECO:0000256" key="1">
    <source>
        <dbReference type="ARBA" id="ARBA00022670"/>
    </source>
</evidence>
<dbReference type="EMBL" id="CAEZSR010000146">
    <property type="protein sequence ID" value="CAB4580005.1"/>
    <property type="molecule type" value="Genomic_DNA"/>
</dbReference>
<organism evidence="6">
    <name type="scientific">freshwater metagenome</name>
    <dbReference type="NCBI Taxonomy" id="449393"/>
    <lineage>
        <taxon>unclassified sequences</taxon>
        <taxon>metagenomes</taxon>
        <taxon>ecological metagenomes</taxon>
    </lineage>
</organism>
<dbReference type="InterPro" id="IPR009003">
    <property type="entry name" value="Peptidase_S1_PA"/>
</dbReference>
<sequence>MAIGGTLRVTDHLMPASIGLGAPNPNRRRDRRDRHHRQRGDRSNLRALMLLSVAAWIAGLLGALAGTEIADGRAEPPRRASTLGIAVAAPRTDEPGPIDVAAVADEVGISVVAIQRVIGVDGELGESAGTGLIVTSDGEIVTNAHVVADADTVNVRLPGESEPRLGAVVAVDASNDLALVRIDATGLAAATFADPADIRVGDEVVAIGYALDLDGDPTVTRGVVSALDRTLSTRAGALNGLIQTDAAISSGNSGGPLIDAFGRVVGINTAVAYGDVDTAANSVGFAISVAELLPELDDLRRAAAGDALEQGYLGVGLDGRHDGGRGAVVTQVELGSAAEQAGLVDGDVVVTANGVDVLGADDLIATVRDLAPGTSVVLGVVRAGAPIELTAVLTRRPD</sequence>
<dbReference type="InterPro" id="IPR036034">
    <property type="entry name" value="PDZ_sf"/>
</dbReference>
<dbReference type="PROSITE" id="PS50106">
    <property type="entry name" value="PDZ"/>
    <property type="match status" value="1"/>
</dbReference>
<evidence type="ECO:0000256" key="4">
    <source>
        <dbReference type="SAM" id="Phobius"/>
    </source>
</evidence>
<feature type="region of interest" description="Disordered" evidence="3">
    <location>
        <begin position="14"/>
        <end position="40"/>
    </location>
</feature>
<feature type="compositionally biased region" description="Basic residues" evidence="3">
    <location>
        <begin position="26"/>
        <end position="39"/>
    </location>
</feature>
<feature type="domain" description="PDZ" evidence="5">
    <location>
        <begin position="296"/>
        <end position="382"/>
    </location>
</feature>
<gene>
    <name evidence="6" type="ORF">UFOPK1493_02992</name>
</gene>
<dbReference type="AlphaFoldDB" id="A0A6J6EX76"/>
<evidence type="ECO:0000259" key="5">
    <source>
        <dbReference type="PROSITE" id="PS50106"/>
    </source>
</evidence>
<dbReference type="PANTHER" id="PTHR43343">
    <property type="entry name" value="PEPTIDASE S12"/>
    <property type="match status" value="1"/>
</dbReference>
<dbReference type="SMART" id="SM00228">
    <property type="entry name" value="PDZ"/>
    <property type="match status" value="1"/>
</dbReference>
<protein>
    <submittedName>
        <fullName evidence="6">Unannotated protein</fullName>
    </submittedName>
</protein>
<keyword evidence="4" id="KW-1133">Transmembrane helix</keyword>
<evidence type="ECO:0000256" key="3">
    <source>
        <dbReference type="SAM" id="MobiDB-lite"/>
    </source>
</evidence>
<evidence type="ECO:0000313" key="6">
    <source>
        <dbReference type="EMBL" id="CAB4580005.1"/>
    </source>
</evidence>
<dbReference type="InterPro" id="IPR001478">
    <property type="entry name" value="PDZ"/>
</dbReference>
<dbReference type="SUPFAM" id="SSF50494">
    <property type="entry name" value="Trypsin-like serine proteases"/>
    <property type="match status" value="1"/>
</dbReference>
<keyword evidence="1" id="KW-0645">Protease</keyword>
<dbReference type="Pfam" id="PF13180">
    <property type="entry name" value="PDZ_2"/>
    <property type="match status" value="1"/>
</dbReference>